<sequence length="575" mass="58131">MALLAGIDAGTTHLKVGFFTEDGTHACVVRTPAPGDLPALVAAVLAGLAACARQAGRGPRAIGIAGMAETGVPLDRAGRPLTPLLWWHDPRAAAEAAALGRDDAALYAATGRWADAKAPLAKWLWLRAHRPEVLAAMRWWASVPDAVAYALTGVLRTHATLAARTLAYDVTERAYHEDLLALAGLRPDRLPPLAGPTEAVGGLTARVPGIPPGVPVVIAGHDHAVGAWAAGVRRPGQVADSMGTAEAVMVPCGGRPVGAAGLALGVTADPAPDGSGTVLVGALPTSGALLDWLLTLLPSPEPPLPPSETPLPLSEASLPTPEAALPHGETPCPVSAAAFPPPETTLTRPGTAFPSGETRHLACAASSGTAATTPLPGAGQPGAASGDPEGGGGAGGRYGRVARWLDGVRVPTGVVVEPYLRGRVAPAPDRARRVTISGLGPEHGPGDLLAAAVEGACLHVRWITDEVAALAGVVPGRVVAFGGQARIPLWMRVKAAVTPVPLDVLRTGDAVCAGAALVAGQAGGSLDDVPVLPAVRHPPDPALDYTSQYARFLATARRPGAGPGNGTNTHRSEPA</sequence>
<feature type="compositionally biased region" description="Low complexity" evidence="4">
    <location>
        <begin position="362"/>
        <end position="373"/>
    </location>
</feature>
<organism evidence="7 8">
    <name type="scientific">Actinomadura luzonensis</name>
    <dbReference type="NCBI Taxonomy" id="2805427"/>
    <lineage>
        <taxon>Bacteria</taxon>
        <taxon>Bacillati</taxon>
        <taxon>Actinomycetota</taxon>
        <taxon>Actinomycetes</taxon>
        <taxon>Streptosporangiales</taxon>
        <taxon>Thermomonosporaceae</taxon>
        <taxon>Actinomadura</taxon>
    </lineage>
</organism>
<dbReference type="RefSeq" id="WP_242375663.1">
    <property type="nucleotide sequence ID" value="NZ_JAKRKC020000001.1"/>
</dbReference>
<dbReference type="InterPro" id="IPR018485">
    <property type="entry name" value="FGGY_C"/>
</dbReference>
<evidence type="ECO:0000256" key="1">
    <source>
        <dbReference type="ARBA" id="ARBA00009156"/>
    </source>
</evidence>
<evidence type="ECO:0000313" key="8">
    <source>
        <dbReference type="Proteomes" id="UP001317259"/>
    </source>
</evidence>
<dbReference type="Pfam" id="PF02782">
    <property type="entry name" value="FGGY_C"/>
    <property type="match status" value="1"/>
</dbReference>
<dbReference type="Pfam" id="PF00370">
    <property type="entry name" value="FGGY_N"/>
    <property type="match status" value="1"/>
</dbReference>
<gene>
    <name evidence="7" type="ORF">MF672_020680</name>
</gene>
<evidence type="ECO:0000259" key="5">
    <source>
        <dbReference type="Pfam" id="PF00370"/>
    </source>
</evidence>
<proteinExistence type="inferred from homology"/>
<evidence type="ECO:0000256" key="3">
    <source>
        <dbReference type="ARBA" id="ARBA00022777"/>
    </source>
</evidence>
<dbReference type="InterPro" id="IPR018484">
    <property type="entry name" value="FGGY_N"/>
</dbReference>
<feature type="region of interest" description="Disordered" evidence="4">
    <location>
        <begin position="556"/>
        <end position="575"/>
    </location>
</feature>
<comment type="caution">
    <text evidence="7">The sequence shown here is derived from an EMBL/GenBank/DDBJ whole genome shotgun (WGS) entry which is preliminary data.</text>
</comment>
<dbReference type="EMBL" id="JAKRKC020000001">
    <property type="protein sequence ID" value="MCK2216197.1"/>
    <property type="molecule type" value="Genomic_DNA"/>
</dbReference>
<evidence type="ECO:0000313" key="7">
    <source>
        <dbReference type="EMBL" id="MCK2216197.1"/>
    </source>
</evidence>
<evidence type="ECO:0000256" key="4">
    <source>
        <dbReference type="SAM" id="MobiDB-lite"/>
    </source>
</evidence>
<evidence type="ECO:0000256" key="2">
    <source>
        <dbReference type="ARBA" id="ARBA00022679"/>
    </source>
</evidence>
<dbReference type="GO" id="GO:0016301">
    <property type="term" value="F:kinase activity"/>
    <property type="evidence" value="ECO:0007669"/>
    <property type="project" value="UniProtKB-KW"/>
</dbReference>
<reference evidence="7 8" key="1">
    <citation type="submission" date="2022-04" db="EMBL/GenBank/DDBJ databases">
        <title>Genome draft of Actinomadura sp. ATCC 31491.</title>
        <authorList>
            <person name="Shi X."/>
            <person name="Du Y."/>
        </authorList>
    </citation>
    <scope>NUCLEOTIDE SEQUENCE [LARGE SCALE GENOMIC DNA]</scope>
    <source>
        <strain evidence="7 8">ATCC 31491</strain>
    </source>
</reference>
<dbReference type="CDD" id="cd07773">
    <property type="entry name" value="ASKHA_NBD_FGGY_FK"/>
    <property type="match status" value="1"/>
</dbReference>
<keyword evidence="3 7" id="KW-0418">Kinase</keyword>
<dbReference type="InterPro" id="IPR050406">
    <property type="entry name" value="FGGY_Carb_Kinase"/>
</dbReference>
<feature type="domain" description="Carbohydrate kinase FGGY C-terminal" evidence="6">
    <location>
        <begin position="411"/>
        <end position="520"/>
    </location>
</feature>
<evidence type="ECO:0000259" key="6">
    <source>
        <dbReference type="Pfam" id="PF02782"/>
    </source>
</evidence>
<feature type="region of interest" description="Disordered" evidence="4">
    <location>
        <begin position="301"/>
        <end position="395"/>
    </location>
</feature>
<dbReference type="Gene3D" id="3.30.420.40">
    <property type="match status" value="2"/>
</dbReference>
<feature type="domain" description="Carbohydrate kinase FGGY N-terminal" evidence="5">
    <location>
        <begin position="5"/>
        <end position="227"/>
    </location>
</feature>
<protein>
    <submittedName>
        <fullName evidence="7">FGGY family carbohydrate kinase</fullName>
    </submittedName>
</protein>
<dbReference type="SUPFAM" id="SSF53067">
    <property type="entry name" value="Actin-like ATPase domain"/>
    <property type="match status" value="2"/>
</dbReference>
<dbReference type="InterPro" id="IPR000577">
    <property type="entry name" value="Carb_kinase_FGGY"/>
</dbReference>
<keyword evidence="8" id="KW-1185">Reference proteome</keyword>
<dbReference type="Proteomes" id="UP001317259">
    <property type="component" value="Unassembled WGS sequence"/>
</dbReference>
<dbReference type="PIRSF" id="PIRSF000538">
    <property type="entry name" value="GlpK"/>
    <property type="match status" value="1"/>
</dbReference>
<comment type="similarity">
    <text evidence="1">Belongs to the FGGY kinase family.</text>
</comment>
<dbReference type="PANTHER" id="PTHR43095">
    <property type="entry name" value="SUGAR KINASE"/>
    <property type="match status" value="1"/>
</dbReference>
<name>A0ABT0FV48_9ACTN</name>
<accession>A0ABT0FV48</accession>
<keyword evidence="2" id="KW-0808">Transferase</keyword>
<feature type="compositionally biased region" description="Low complexity" evidence="4">
    <location>
        <begin position="310"/>
        <end position="322"/>
    </location>
</feature>
<dbReference type="InterPro" id="IPR043129">
    <property type="entry name" value="ATPase_NBD"/>
</dbReference>